<dbReference type="PANTHER" id="PTHR30195">
    <property type="entry name" value="TYPE I SITE-SPECIFIC DEOXYRIBONUCLEASE PROTEIN SUBUNIT M AND R"/>
    <property type="match status" value="1"/>
</dbReference>
<keyword evidence="3" id="KW-0540">Nuclease</keyword>
<keyword evidence="7 10" id="KW-0378">Hydrolase</keyword>
<dbReference type="CDD" id="cd18030">
    <property type="entry name" value="DEXHc_RE_I_HsdR"/>
    <property type="match status" value="1"/>
</dbReference>
<evidence type="ECO:0000313" key="13">
    <source>
        <dbReference type="Proteomes" id="UP001597414"/>
    </source>
</evidence>
<dbReference type="InterPro" id="IPR051268">
    <property type="entry name" value="Type-I_R_enzyme_R_subunit"/>
</dbReference>
<evidence type="ECO:0000256" key="10">
    <source>
        <dbReference type="RuleBase" id="RU364115"/>
    </source>
</evidence>
<comment type="catalytic activity">
    <reaction evidence="1 10">
        <text>Endonucleolytic cleavage of DNA to give random double-stranded fragments with terminal 5'-phosphates, ATP is simultaneously hydrolyzed.</text>
        <dbReference type="EC" id="3.1.21.3"/>
    </reaction>
</comment>
<dbReference type="SMART" id="SM00487">
    <property type="entry name" value="DEXDc"/>
    <property type="match status" value="1"/>
</dbReference>
<dbReference type="Pfam" id="PF22679">
    <property type="entry name" value="T1R_D3-like"/>
    <property type="match status" value="1"/>
</dbReference>
<evidence type="ECO:0000256" key="1">
    <source>
        <dbReference type="ARBA" id="ARBA00000851"/>
    </source>
</evidence>
<dbReference type="CDD" id="cd22332">
    <property type="entry name" value="HsdR_N"/>
    <property type="match status" value="1"/>
</dbReference>
<evidence type="ECO:0000256" key="6">
    <source>
        <dbReference type="ARBA" id="ARBA00022759"/>
    </source>
</evidence>
<organism evidence="12 13">
    <name type="scientific">Shivajiella indica</name>
    <dbReference type="NCBI Taxonomy" id="872115"/>
    <lineage>
        <taxon>Bacteria</taxon>
        <taxon>Pseudomonadati</taxon>
        <taxon>Bacteroidota</taxon>
        <taxon>Cytophagia</taxon>
        <taxon>Cytophagales</taxon>
        <taxon>Cyclobacteriaceae</taxon>
        <taxon>Shivajiella</taxon>
    </lineage>
</organism>
<evidence type="ECO:0000259" key="11">
    <source>
        <dbReference type="PROSITE" id="PS51192"/>
    </source>
</evidence>
<comment type="similarity">
    <text evidence="2 10">Belongs to the HsdR family.</text>
</comment>
<gene>
    <name evidence="12" type="ORF">ACFSKV_15835</name>
</gene>
<comment type="caution">
    <text evidence="12">The sequence shown here is derived from an EMBL/GenBank/DDBJ whole genome shotgun (WGS) entry which is preliminary data.</text>
</comment>
<dbReference type="InterPro" id="IPR004473">
    <property type="entry name" value="Restrct_endonuc_typeI_HsdR"/>
</dbReference>
<dbReference type="Pfam" id="PF11867">
    <property type="entry name" value="T1RH-like_C"/>
    <property type="match status" value="1"/>
</dbReference>
<dbReference type="GO" id="GO:0009035">
    <property type="term" value="F:type I site-specific deoxyribonuclease activity"/>
    <property type="evidence" value="ECO:0007669"/>
    <property type="project" value="UniProtKB-EC"/>
</dbReference>
<dbReference type="CDD" id="cd18800">
    <property type="entry name" value="SF2_C_EcoR124I-like"/>
    <property type="match status" value="1"/>
</dbReference>
<evidence type="ECO:0000256" key="5">
    <source>
        <dbReference type="ARBA" id="ARBA00022747"/>
    </source>
</evidence>
<evidence type="ECO:0000256" key="8">
    <source>
        <dbReference type="ARBA" id="ARBA00022840"/>
    </source>
</evidence>
<evidence type="ECO:0000256" key="4">
    <source>
        <dbReference type="ARBA" id="ARBA00022741"/>
    </source>
</evidence>
<dbReference type="InterPro" id="IPR040980">
    <property type="entry name" value="SWI2_SNF2"/>
</dbReference>
<dbReference type="InterPro" id="IPR055180">
    <property type="entry name" value="HsdR_RecA-like_helicase_dom_2"/>
</dbReference>
<keyword evidence="5 10" id="KW-0680">Restriction system</keyword>
<evidence type="ECO:0000256" key="9">
    <source>
        <dbReference type="ARBA" id="ARBA00023125"/>
    </source>
</evidence>
<dbReference type="PANTHER" id="PTHR30195:SF15">
    <property type="entry name" value="TYPE I RESTRICTION ENZYME HINDI ENDONUCLEASE SUBUNIT"/>
    <property type="match status" value="1"/>
</dbReference>
<comment type="subunit">
    <text evidence="10">The type I restriction/modification system is composed of three polypeptides R, M and S.</text>
</comment>
<dbReference type="SUPFAM" id="SSF52540">
    <property type="entry name" value="P-loop containing nucleoside triphosphate hydrolases"/>
    <property type="match status" value="2"/>
</dbReference>
<feature type="domain" description="Helicase ATP-binding" evidence="11">
    <location>
        <begin position="331"/>
        <end position="518"/>
    </location>
</feature>
<keyword evidence="8 10" id="KW-0067">ATP-binding</keyword>
<dbReference type="InterPro" id="IPR021810">
    <property type="entry name" value="T1RH-like_C"/>
</dbReference>
<accession>A0ABW5BAA7</accession>
<dbReference type="EC" id="3.1.21.3" evidence="10"/>
<reference evidence="13" key="1">
    <citation type="journal article" date="2019" name="Int. J. Syst. Evol. Microbiol.">
        <title>The Global Catalogue of Microorganisms (GCM) 10K type strain sequencing project: providing services to taxonomists for standard genome sequencing and annotation.</title>
        <authorList>
            <consortium name="The Broad Institute Genomics Platform"/>
            <consortium name="The Broad Institute Genome Sequencing Center for Infectious Disease"/>
            <person name="Wu L."/>
            <person name="Ma J."/>
        </authorList>
    </citation>
    <scope>NUCLEOTIDE SEQUENCE [LARGE SCALE GENOMIC DNA]</scope>
    <source>
        <strain evidence="13">KCTC 19812</strain>
    </source>
</reference>
<proteinExistence type="inferred from homology"/>
<dbReference type="NCBIfam" id="TIGR00348">
    <property type="entry name" value="hsdR"/>
    <property type="match status" value="1"/>
</dbReference>
<keyword evidence="6 12" id="KW-0255">Endonuclease</keyword>
<evidence type="ECO:0000256" key="2">
    <source>
        <dbReference type="ARBA" id="ARBA00008598"/>
    </source>
</evidence>
<protein>
    <recommendedName>
        <fullName evidence="10">Type I restriction enzyme endonuclease subunit</fullName>
        <shortName evidence="10">R protein</shortName>
        <ecNumber evidence="10">3.1.21.3</ecNumber>
    </recommendedName>
</protein>
<keyword evidence="9 10" id="KW-0238">DNA-binding</keyword>
<keyword evidence="4 10" id="KW-0547">Nucleotide-binding</keyword>
<dbReference type="Gene3D" id="3.90.1570.50">
    <property type="match status" value="1"/>
</dbReference>
<evidence type="ECO:0000313" key="12">
    <source>
        <dbReference type="EMBL" id="MFD2203047.1"/>
    </source>
</evidence>
<dbReference type="InterPro" id="IPR027417">
    <property type="entry name" value="P-loop_NTPase"/>
</dbReference>
<evidence type="ECO:0000256" key="3">
    <source>
        <dbReference type="ARBA" id="ARBA00022722"/>
    </source>
</evidence>
<dbReference type="Pfam" id="PF04313">
    <property type="entry name" value="HSDR_N"/>
    <property type="match status" value="1"/>
</dbReference>
<dbReference type="Gene3D" id="3.40.50.300">
    <property type="entry name" value="P-loop containing nucleotide triphosphate hydrolases"/>
    <property type="match status" value="3"/>
</dbReference>
<dbReference type="EMBL" id="JBHUIV010000020">
    <property type="protein sequence ID" value="MFD2203047.1"/>
    <property type="molecule type" value="Genomic_DNA"/>
</dbReference>
<name>A0ABW5BAA7_9BACT</name>
<dbReference type="RefSeq" id="WP_380804854.1">
    <property type="nucleotide sequence ID" value="NZ_JBHUIV010000020.1"/>
</dbReference>
<dbReference type="PROSITE" id="PS51192">
    <property type="entry name" value="HELICASE_ATP_BIND_1"/>
    <property type="match status" value="1"/>
</dbReference>
<dbReference type="InterPro" id="IPR007409">
    <property type="entry name" value="Restrct_endonuc_type1_HsdR_N"/>
</dbReference>
<evidence type="ECO:0000256" key="7">
    <source>
        <dbReference type="ARBA" id="ARBA00022801"/>
    </source>
</evidence>
<dbReference type="Proteomes" id="UP001597414">
    <property type="component" value="Unassembled WGS sequence"/>
</dbReference>
<dbReference type="Pfam" id="PF18766">
    <property type="entry name" value="SWI2_SNF2"/>
    <property type="match status" value="1"/>
</dbReference>
<comment type="function">
    <text evidence="10">Subunit R is required for both nuclease and ATPase activities, but not for modification.</text>
</comment>
<sequence>MNENEIEIFAIDKLVELGYDYIYAPDIAPDSENPERNSFEEVLLVNRLQNAVRRINHSIPTDTQAEAIKEIQRISSPELLTNNETFHRLLTEGIPVSKRVDGDDRGDRVWLIDFKHPHNNEFVVANQFTIIENGNNKRPDVILFVNGIPLVVIELKNAADENTTIHSAFKQVETYKSIIPSLFTYNGFVVISDGLEAKAGSISAGFSRYMAWKSADGKAEASHLVSQLETLIQGMLNKETLIDLIRHFIVFEKSKKEDAITGITTITTVKKLAAYHQYYAVNRAVESTLRATGFTVEHSLPRQSGETPWSMVMAAVVAESPESYGVPGVKNQPIGDRKGGVVWHTQGSGKSLSMVFYTGKIVLALDNPTILVITDRNDLDDQLFDTFAASKQLLRQEPVQADDRNQLKELLKVASGGVVFTTIQKFQPEEGNVYELLSDRKNIVVIADEAHRTQYGFKAKTIDAKDGQGNVVGKKIVYGFAKYMRDALPNATYLGFTGTPIESTDVNTPAVFGNYVDIYDIAQAVEDGATVRIFYESRLAKVNLTEEGKQLVHELDDELEQEDLTNTQKAKAKWTQLEALVGSENRIRIIAKDIVSHFSQRQEVFEGKGMIVCMSRRIAADLYQAIIDLKPEWHSDDLNKGVIKVVMTSASSDGPRISKHHTTKEQRRTLAERMKNPDDELQLVIVRDMWLTGFDAPSMHTLYIDKPMKGHNLMQAIARVNRVYKDKPGGLIVDYLGIAADLKKALAFYSDAGGKGDPTILQEQAVQLMLEKLEIVSQMYHGFEYESYFEADTSKKLSLILAAEEHILGLQDGKKRYINEVTALSKAFAIAIPHDQAMDAKDEVSFFQAVKARLAKFDGTGSGKTDEEIETTIRQVIDKALVSEKVIDVFDAAGIKKPDISILSEEFLMELKGMEHKNVALEVLKKLLNDEIKSRAKKNLVKSKTFLEMLENSIKKYHNKILTAAEVIEELINLSKDIVEMDNEAKHMGLSDFEYAFYTAVANNDSARELMQQDKLRELAVVLTETIRQNASIDWTIKESVKAKLKVAVKRILRKYGYPPDMQMLATETVLKQAEMIANEITT</sequence>
<keyword evidence="13" id="KW-1185">Reference proteome</keyword>
<dbReference type="InterPro" id="IPR014001">
    <property type="entry name" value="Helicase_ATP-bd"/>
</dbReference>